<protein>
    <recommendedName>
        <fullName evidence="7">BAH domain-containing protein</fullName>
    </recommendedName>
</protein>
<evidence type="ECO:0000256" key="1">
    <source>
        <dbReference type="PROSITE-ProRule" id="PRU00176"/>
    </source>
</evidence>
<dbReference type="InterPro" id="IPR012677">
    <property type="entry name" value="Nucleotide-bd_a/b_plait_sf"/>
</dbReference>
<dbReference type="Gene3D" id="3.30.70.330">
    <property type="match status" value="1"/>
</dbReference>
<dbReference type="InterPro" id="IPR000504">
    <property type="entry name" value="RRM_dom"/>
</dbReference>
<evidence type="ECO:0000313" key="5">
    <source>
        <dbReference type="EMBL" id="GMN50071.1"/>
    </source>
</evidence>
<dbReference type="PROSITE" id="PS50102">
    <property type="entry name" value="RRM"/>
    <property type="match status" value="1"/>
</dbReference>
<evidence type="ECO:0000259" key="3">
    <source>
        <dbReference type="PROSITE" id="PS50102"/>
    </source>
</evidence>
<sequence length="529" mass="60634">MEDEVEFKWGVKKAVGQRNKDDKFYESFTYGSTEYSLYDSAYIYQNGYSETHICKLVKLFETSAHERKAKVIWFFRPIEIRSFLGDIQPKWNELLLASGRGIGLSQEVHLEAILGKCNVICTSKDKRNPRPSANELNTADYIFYRTFDVGNKSISEKFADEIDGTKVEFFFNRIKDQRSTNPPSYQAESKKQGEQFDVSSSSRIELNKGAGSPSVSGTPSSRKTSLLKETEKCPYENPKLKGLTVESGIQPRIQFKDKPKARFFEASFPKNTGDSRPYKKRCILQDGNGSISQKGGPARRNIFGVKESRVSEKAGSHLACDKGVKTNNQLIEVTRRPDVDRRNWFKQPPWEAKLRKAQEAGTLVLLENLDPSYASQEIEDLVWSALKEKVEARMIQYSTFSNPLYGKAFVIFKSKSAAEHAITELNRRYLIIAEGRPVICRRRNLRVPSKSTSFAGHLVLDKFKFQMQREEMRNAVSTSHCAQPNTIEYDLAMQWLELRTKSDLWWKALHEKQRKEMTELMISLAKPQS</sequence>
<dbReference type="Pfam" id="PF01426">
    <property type="entry name" value="BAH"/>
    <property type="match status" value="1"/>
</dbReference>
<dbReference type="FunFam" id="2.30.30.490:FF:000017">
    <property type="entry name" value="Bromo-adjacent homology (BAH) domain-containing protein"/>
    <property type="match status" value="1"/>
</dbReference>
<dbReference type="AlphaFoldDB" id="A0AA88ASS3"/>
<dbReference type="InterPro" id="IPR001025">
    <property type="entry name" value="BAH_dom"/>
</dbReference>
<dbReference type="SUPFAM" id="SSF54928">
    <property type="entry name" value="RNA-binding domain, RBD"/>
    <property type="match status" value="1"/>
</dbReference>
<dbReference type="GO" id="GO:0003682">
    <property type="term" value="F:chromatin binding"/>
    <property type="evidence" value="ECO:0007669"/>
    <property type="project" value="InterPro"/>
</dbReference>
<comment type="caution">
    <text evidence="5">The sequence shown here is derived from an EMBL/GenBank/DDBJ whole genome shotgun (WGS) entry which is preliminary data.</text>
</comment>
<feature type="compositionally biased region" description="Polar residues" evidence="2">
    <location>
        <begin position="213"/>
        <end position="224"/>
    </location>
</feature>
<dbReference type="EMBL" id="BTGU01000032">
    <property type="protein sequence ID" value="GMN50071.1"/>
    <property type="molecule type" value="Genomic_DNA"/>
</dbReference>
<evidence type="ECO:0008006" key="7">
    <source>
        <dbReference type="Google" id="ProtNLM"/>
    </source>
</evidence>
<evidence type="ECO:0000256" key="2">
    <source>
        <dbReference type="SAM" id="MobiDB-lite"/>
    </source>
</evidence>
<reference evidence="5" key="1">
    <citation type="submission" date="2023-07" db="EMBL/GenBank/DDBJ databases">
        <title>draft genome sequence of fig (Ficus carica).</title>
        <authorList>
            <person name="Takahashi T."/>
            <person name="Nishimura K."/>
        </authorList>
    </citation>
    <scope>NUCLEOTIDE SEQUENCE</scope>
</reference>
<dbReference type="PANTHER" id="PTHR47073:SF7">
    <property type="entry name" value="BAH DOMAIN-CONTAINING PROTEIN"/>
    <property type="match status" value="1"/>
</dbReference>
<dbReference type="GO" id="GO:0003723">
    <property type="term" value="F:RNA binding"/>
    <property type="evidence" value="ECO:0007669"/>
    <property type="project" value="UniProtKB-UniRule"/>
</dbReference>
<dbReference type="CDD" id="cd00590">
    <property type="entry name" value="RRM_SF"/>
    <property type="match status" value="1"/>
</dbReference>
<feature type="domain" description="RRM" evidence="3">
    <location>
        <begin position="362"/>
        <end position="438"/>
    </location>
</feature>
<dbReference type="InterPro" id="IPR035979">
    <property type="entry name" value="RBD_domain_sf"/>
</dbReference>
<feature type="region of interest" description="Disordered" evidence="2">
    <location>
        <begin position="178"/>
        <end position="228"/>
    </location>
</feature>
<dbReference type="PANTHER" id="PTHR47073">
    <property type="entry name" value="PROTEIN ANTI-SILENCING 1"/>
    <property type="match status" value="1"/>
</dbReference>
<keyword evidence="1" id="KW-0694">RNA-binding</keyword>
<dbReference type="Pfam" id="PF00076">
    <property type="entry name" value="RRM_1"/>
    <property type="match status" value="1"/>
</dbReference>
<accession>A0AA88ASS3</accession>
<name>A0AA88ASS3_FICCA</name>
<dbReference type="InterPro" id="IPR043151">
    <property type="entry name" value="BAH_sf"/>
</dbReference>
<dbReference type="Proteomes" id="UP001187192">
    <property type="component" value="Unassembled WGS sequence"/>
</dbReference>
<dbReference type="Gene3D" id="2.30.30.490">
    <property type="match status" value="1"/>
</dbReference>
<evidence type="ECO:0000313" key="6">
    <source>
        <dbReference type="Proteomes" id="UP001187192"/>
    </source>
</evidence>
<gene>
    <name evidence="5" type="ORF">TIFTF001_019232</name>
</gene>
<keyword evidence="6" id="KW-1185">Reference proteome</keyword>
<proteinExistence type="predicted"/>
<evidence type="ECO:0000259" key="4">
    <source>
        <dbReference type="PROSITE" id="PS51038"/>
    </source>
</evidence>
<dbReference type="PROSITE" id="PS51038">
    <property type="entry name" value="BAH"/>
    <property type="match status" value="1"/>
</dbReference>
<feature type="domain" description="BAH" evidence="4">
    <location>
        <begin position="33"/>
        <end position="158"/>
    </location>
</feature>
<organism evidence="5 6">
    <name type="scientific">Ficus carica</name>
    <name type="common">Common fig</name>
    <dbReference type="NCBI Taxonomy" id="3494"/>
    <lineage>
        <taxon>Eukaryota</taxon>
        <taxon>Viridiplantae</taxon>
        <taxon>Streptophyta</taxon>
        <taxon>Embryophyta</taxon>
        <taxon>Tracheophyta</taxon>
        <taxon>Spermatophyta</taxon>
        <taxon>Magnoliopsida</taxon>
        <taxon>eudicotyledons</taxon>
        <taxon>Gunneridae</taxon>
        <taxon>Pentapetalae</taxon>
        <taxon>rosids</taxon>
        <taxon>fabids</taxon>
        <taxon>Rosales</taxon>
        <taxon>Moraceae</taxon>
        <taxon>Ficeae</taxon>
        <taxon>Ficus</taxon>
    </lineage>
</organism>